<dbReference type="PRINTS" id="PR00251">
    <property type="entry name" value="BACTRLOPSIN"/>
</dbReference>
<dbReference type="PANTHER" id="PTHR28286:SF2">
    <property type="entry name" value="BACTERIORHODOPSIN _OPSIN, NOPA (EUROFUNG)"/>
    <property type="match status" value="1"/>
</dbReference>
<feature type="transmembrane region" description="Helical" evidence="11">
    <location>
        <begin position="95"/>
        <end position="117"/>
    </location>
</feature>
<evidence type="ECO:0000256" key="3">
    <source>
        <dbReference type="ARBA" id="ARBA00022543"/>
    </source>
</evidence>
<comment type="subcellular location">
    <subcellularLocation>
        <location evidence="1">Membrane</location>
        <topology evidence="1">Multi-pass membrane protein</topology>
    </subcellularLocation>
</comment>
<name>A0ABS8I594_9NOSO</name>
<keyword evidence="13" id="KW-1185">Reference proteome</keyword>
<keyword evidence="10" id="KW-0675">Receptor</keyword>
<evidence type="ECO:0000256" key="4">
    <source>
        <dbReference type="ARBA" id="ARBA00022606"/>
    </source>
</evidence>
<evidence type="ECO:0000256" key="11">
    <source>
        <dbReference type="SAM" id="Phobius"/>
    </source>
</evidence>
<evidence type="ECO:0000256" key="9">
    <source>
        <dbReference type="ARBA" id="ARBA00023136"/>
    </source>
</evidence>
<dbReference type="Gene3D" id="1.20.1070.10">
    <property type="entry name" value="Rhodopsin 7-helix transmembrane proteins"/>
    <property type="match status" value="1"/>
</dbReference>
<dbReference type="RefSeq" id="WP_229484095.1">
    <property type="nucleotide sequence ID" value="NZ_JAIVFQ010000008.1"/>
</dbReference>
<keyword evidence="3" id="KW-0600">Photoreceptor protein</keyword>
<proteinExistence type="inferred from homology"/>
<evidence type="ECO:0000313" key="13">
    <source>
        <dbReference type="Proteomes" id="UP001199525"/>
    </source>
</evidence>
<protein>
    <submittedName>
        <fullName evidence="12">Bacteriorhodopsin</fullName>
    </submittedName>
</protein>
<evidence type="ECO:0000256" key="2">
    <source>
        <dbReference type="ARBA" id="ARBA00008130"/>
    </source>
</evidence>
<keyword evidence="6" id="KW-0681">Retinal protein</keyword>
<dbReference type="Pfam" id="PF01036">
    <property type="entry name" value="Bac_rhodopsin"/>
    <property type="match status" value="1"/>
</dbReference>
<keyword evidence="4" id="KW-0716">Sensory transduction</keyword>
<keyword evidence="5 11" id="KW-0812">Transmembrane</keyword>
<feature type="transmembrane region" description="Helical" evidence="11">
    <location>
        <begin position="6"/>
        <end position="24"/>
    </location>
</feature>
<evidence type="ECO:0000256" key="8">
    <source>
        <dbReference type="ARBA" id="ARBA00022991"/>
    </source>
</evidence>
<keyword evidence="7 11" id="KW-1133">Transmembrane helix</keyword>
<feature type="transmembrane region" description="Helical" evidence="11">
    <location>
        <begin position="162"/>
        <end position="180"/>
    </location>
</feature>
<dbReference type="EMBL" id="JAIVFQ010000008">
    <property type="protein sequence ID" value="MCC5599222.1"/>
    <property type="molecule type" value="Genomic_DNA"/>
</dbReference>
<dbReference type="SUPFAM" id="SSF81321">
    <property type="entry name" value="Family A G protein-coupled receptor-like"/>
    <property type="match status" value="1"/>
</dbReference>
<reference evidence="12 13" key="1">
    <citation type="journal article" date="2021" name="Microorganisms">
        <title>Genome Evolution of Filamentous Cyanobacterium Nostoc Species: From Facultative Symbiosis to Free Living.</title>
        <authorList>
            <person name="Huo D."/>
            <person name="Li H."/>
            <person name="Cai F."/>
            <person name="Guo X."/>
            <person name="Qiao Z."/>
            <person name="Wang W."/>
            <person name="Yu G."/>
            <person name="Li R."/>
        </authorList>
    </citation>
    <scope>NUCLEOTIDE SEQUENCE [LARGE SCALE GENOMIC DNA]</scope>
    <source>
        <strain evidence="12 13">CHAB 5714</strain>
    </source>
</reference>
<evidence type="ECO:0000256" key="6">
    <source>
        <dbReference type="ARBA" id="ARBA00022925"/>
    </source>
</evidence>
<feature type="transmembrane region" description="Helical" evidence="11">
    <location>
        <begin position="68"/>
        <end position="88"/>
    </location>
</feature>
<evidence type="ECO:0000256" key="1">
    <source>
        <dbReference type="ARBA" id="ARBA00004141"/>
    </source>
</evidence>
<feature type="transmembrane region" description="Helical" evidence="11">
    <location>
        <begin position="123"/>
        <end position="141"/>
    </location>
</feature>
<gene>
    <name evidence="12" type="ORF">LC586_08325</name>
</gene>
<dbReference type="PANTHER" id="PTHR28286">
    <property type="match status" value="1"/>
</dbReference>
<feature type="transmembrane region" description="Helical" evidence="11">
    <location>
        <begin position="36"/>
        <end position="56"/>
    </location>
</feature>
<dbReference type="InterPro" id="IPR001425">
    <property type="entry name" value="Arc/bac/fun_rhodopsins"/>
</dbReference>
<sequence length="233" mass="26226">MVQTWLWIGVISMALGCAFFGVGAHNGKNERWKILYTLNFFICLIASGLYLAMAFGQGVNIINDRPTYWVRFVTWFCSTPLLLLDLTFLGKTSLLITGSLLGANAYMLATGFLATITPKPISYIWYIVSCGAYVAVFYLLVKPYRLEAERKHPRSKQAFRKLVTVHLVLWTLYPIVWILSPEWFNAFGQGGETMGYTLLDIASKVGFGFLSLNTLRNLEQAGESVTESEALYE</sequence>
<organism evidence="12 13">
    <name type="scientific">Nostoc favosum CHAB5714</name>
    <dbReference type="NCBI Taxonomy" id="2780399"/>
    <lineage>
        <taxon>Bacteria</taxon>
        <taxon>Bacillati</taxon>
        <taxon>Cyanobacteriota</taxon>
        <taxon>Cyanophyceae</taxon>
        <taxon>Nostocales</taxon>
        <taxon>Nostocaceae</taxon>
        <taxon>Nostoc</taxon>
        <taxon>Nostoc favosum</taxon>
    </lineage>
</organism>
<dbReference type="Proteomes" id="UP001199525">
    <property type="component" value="Unassembled WGS sequence"/>
</dbReference>
<evidence type="ECO:0000256" key="5">
    <source>
        <dbReference type="ARBA" id="ARBA00022692"/>
    </source>
</evidence>
<comment type="caution">
    <text evidence="12">The sequence shown here is derived from an EMBL/GenBank/DDBJ whole genome shotgun (WGS) entry which is preliminary data.</text>
</comment>
<comment type="similarity">
    <text evidence="2">Belongs to the archaeal/bacterial/fungal opsin family.</text>
</comment>
<evidence type="ECO:0000256" key="7">
    <source>
        <dbReference type="ARBA" id="ARBA00022989"/>
    </source>
</evidence>
<keyword evidence="8" id="KW-0157">Chromophore</keyword>
<evidence type="ECO:0000256" key="10">
    <source>
        <dbReference type="ARBA" id="ARBA00023170"/>
    </source>
</evidence>
<accession>A0ABS8I594</accession>
<dbReference type="SMART" id="SM01021">
    <property type="entry name" value="Bac_rhodopsin"/>
    <property type="match status" value="1"/>
</dbReference>
<keyword evidence="9 11" id="KW-0472">Membrane</keyword>
<evidence type="ECO:0000313" key="12">
    <source>
        <dbReference type="EMBL" id="MCC5599222.1"/>
    </source>
</evidence>
<dbReference type="CDD" id="cd14965">
    <property type="entry name" value="7tm_Opsins_type1"/>
    <property type="match status" value="1"/>
</dbReference>